<evidence type="ECO:0000259" key="3">
    <source>
        <dbReference type="PROSITE" id="PS51194"/>
    </source>
</evidence>
<gene>
    <name evidence="4" type="ORF">PPACK8108_LOCUS3370</name>
</gene>
<dbReference type="GO" id="GO:0030527">
    <property type="term" value="F:structural constituent of chromatin"/>
    <property type="evidence" value="ECO:0007669"/>
    <property type="project" value="InterPro"/>
</dbReference>
<dbReference type="EMBL" id="CALTRL010000607">
    <property type="protein sequence ID" value="CAH7668813.1"/>
    <property type="molecule type" value="Genomic_DNA"/>
</dbReference>
<dbReference type="Gene3D" id="3.40.50.300">
    <property type="entry name" value="P-loop containing nucleotide triphosphate hydrolases"/>
    <property type="match status" value="1"/>
</dbReference>
<evidence type="ECO:0000256" key="1">
    <source>
        <dbReference type="RuleBase" id="RU003767"/>
    </source>
</evidence>
<dbReference type="GO" id="GO:0046982">
    <property type="term" value="F:protein heterodimerization activity"/>
    <property type="evidence" value="ECO:0007669"/>
    <property type="project" value="InterPro"/>
</dbReference>
<dbReference type="SUPFAM" id="SSF52540">
    <property type="entry name" value="P-loop containing nucleoside triphosphate hydrolases"/>
    <property type="match status" value="1"/>
</dbReference>
<feature type="compositionally biased region" description="Low complexity" evidence="2">
    <location>
        <begin position="1"/>
        <end position="17"/>
    </location>
</feature>
<dbReference type="InterPro" id="IPR009072">
    <property type="entry name" value="Histone-fold"/>
</dbReference>
<dbReference type="InterPro" id="IPR001650">
    <property type="entry name" value="Helicase_C-like"/>
</dbReference>
<dbReference type="GO" id="GO:0000786">
    <property type="term" value="C:nucleosome"/>
    <property type="evidence" value="ECO:0007669"/>
    <property type="project" value="UniProtKB-KW"/>
</dbReference>
<reference evidence="4" key="1">
    <citation type="submission" date="2022-06" db="EMBL/GenBank/DDBJ databases">
        <authorList>
            <consortium name="SYNGENTA / RWTH Aachen University"/>
        </authorList>
    </citation>
    <scope>NUCLEOTIDE SEQUENCE</scope>
</reference>
<evidence type="ECO:0000313" key="4">
    <source>
        <dbReference type="EMBL" id="CAH7668813.1"/>
    </source>
</evidence>
<dbReference type="CDD" id="cd18787">
    <property type="entry name" value="SF2_C_DEAD"/>
    <property type="match status" value="1"/>
</dbReference>
<dbReference type="AlphaFoldDB" id="A0AAV0AM09"/>
<dbReference type="GO" id="GO:0005634">
    <property type="term" value="C:nucleus"/>
    <property type="evidence" value="ECO:0007669"/>
    <property type="project" value="UniProtKB-SubCell"/>
</dbReference>
<dbReference type="InterPro" id="IPR002119">
    <property type="entry name" value="Histone_H2A"/>
</dbReference>
<dbReference type="PANTHER" id="PTHR47958">
    <property type="entry name" value="ATP-DEPENDENT RNA HELICASE DBP3"/>
    <property type="match status" value="1"/>
</dbReference>
<evidence type="ECO:0000313" key="5">
    <source>
        <dbReference type="Proteomes" id="UP001153365"/>
    </source>
</evidence>
<keyword evidence="4" id="KW-0378">Hydrolase</keyword>
<proteinExistence type="inferred from homology"/>
<keyword evidence="1" id="KW-0539">Nucleus</keyword>
<dbReference type="PROSITE" id="PS51194">
    <property type="entry name" value="HELICASE_CTER"/>
    <property type="match status" value="1"/>
</dbReference>
<name>A0AAV0AM09_PHAPC</name>
<protein>
    <recommendedName>
        <fullName evidence="1">Histone H2A</fullName>
    </recommendedName>
</protein>
<evidence type="ECO:0000256" key="2">
    <source>
        <dbReference type="SAM" id="MobiDB-lite"/>
    </source>
</evidence>
<dbReference type="SMART" id="SM00414">
    <property type="entry name" value="H2A"/>
    <property type="match status" value="1"/>
</dbReference>
<feature type="region of interest" description="Disordered" evidence="2">
    <location>
        <begin position="1"/>
        <end position="24"/>
    </location>
</feature>
<organism evidence="4 5">
    <name type="scientific">Phakopsora pachyrhizi</name>
    <name type="common">Asian soybean rust disease fungus</name>
    <dbReference type="NCBI Taxonomy" id="170000"/>
    <lineage>
        <taxon>Eukaryota</taxon>
        <taxon>Fungi</taxon>
        <taxon>Dikarya</taxon>
        <taxon>Basidiomycota</taxon>
        <taxon>Pucciniomycotina</taxon>
        <taxon>Pucciniomycetes</taxon>
        <taxon>Pucciniales</taxon>
        <taxon>Phakopsoraceae</taxon>
        <taxon>Phakopsora</taxon>
    </lineage>
</organism>
<comment type="similarity">
    <text evidence="1">Belongs to the histone H2A family.</text>
</comment>
<dbReference type="GO" id="GO:0016787">
    <property type="term" value="F:hydrolase activity"/>
    <property type="evidence" value="ECO:0007669"/>
    <property type="project" value="UniProtKB-KW"/>
</dbReference>
<dbReference type="SMART" id="SM00490">
    <property type="entry name" value="HELICc"/>
    <property type="match status" value="1"/>
</dbReference>
<comment type="caution">
    <text evidence="4">The sequence shown here is derived from an EMBL/GenBank/DDBJ whole genome shotgun (WGS) entry which is preliminary data.</text>
</comment>
<keyword evidence="1" id="KW-0158">Chromosome</keyword>
<dbReference type="Pfam" id="PF00271">
    <property type="entry name" value="Helicase_C"/>
    <property type="match status" value="1"/>
</dbReference>
<dbReference type="Proteomes" id="UP001153365">
    <property type="component" value="Unassembled WGS sequence"/>
</dbReference>
<comment type="subcellular location">
    <subcellularLocation>
        <location evidence="1">Nucleus</location>
    </subcellularLocation>
</comment>
<accession>A0AAV0AM09</accession>
<feature type="domain" description="Helicase C-terminal" evidence="3">
    <location>
        <begin position="123"/>
        <end position="222"/>
    </location>
</feature>
<comment type="subunit">
    <text evidence="1">The nucleosome is a histone octamer containing two molecules each of H2A, H2B, H3 and H4 assembled in one H3-H4 heterotetramer and two H2A-H2B heterodimers. The octamer wraps approximately 147 bp of DNA.</text>
</comment>
<dbReference type="Gene3D" id="1.10.20.10">
    <property type="entry name" value="Histone, subunit A"/>
    <property type="match status" value="1"/>
</dbReference>
<keyword evidence="1" id="KW-0544">Nucleosome core</keyword>
<sequence>MSSSGKAGKAGGEKAASQSHSAKAGLQIPVGRIHRLLKKGHYTTQIGAGAPDMRQDVQQVFLATPHSKQLMMFSATLSKEIRPICKKFMQNPLKIYLDNEAKLTLHGLQQHFFKIDEAAKNRKLNNLLDTLEFNQVCIFVKSVLQAVQLDQLLHDCNFPSIAIHSGLGQEERNNCYKQFKAFEKRILVATNIFGRGIDVEQVNIVVNYDTPGEADSYLHQVG</sequence>
<dbReference type="SUPFAM" id="SSF47113">
    <property type="entry name" value="Histone-fold"/>
    <property type="match status" value="1"/>
</dbReference>
<dbReference type="PRINTS" id="PR00620">
    <property type="entry name" value="HISTONEH2A"/>
</dbReference>
<keyword evidence="5" id="KW-1185">Reference proteome</keyword>
<keyword evidence="1" id="KW-0238">DNA-binding</keyword>
<dbReference type="GO" id="GO:0003677">
    <property type="term" value="F:DNA binding"/>
    <property type="evidence" value="ECO:0007669"/>
    <property type="project" value="UniProtKB-KW"/>
</dbReference>
<dbReference type="InterPro" id="IPR027417">
    <property type="entry name" value="P-loop_NTPase"/>
</dbReference>